<dbReference type="PANTHER" id="PTHR48475">
    <property type="entry name" value="RIBONUCLEASE H"/>
    <property type="match status" value="1"/>
</dbReference>
<gene>
    <name evidence="2" type="ORF">KIW84_010102</name>
</gene>
<keyword evidence="3" id="KW-1185">Reference proteome</keyword>
<dbReference type="Gramene" id="Psat01G0010200-T1">
    <property type="protein sequence ID" value="KAI5440494.1"/>
    <property type="gene ID" value="KIW84_010102"/>
</dbReference>
<evidence type="ECO:0000313" key="2">
    <source>
        <dbReference type="EMBL" id="KAI5440494.1"/>
    </source>
</evidence>
<name>A0A9D4YL77_PEA</name>
<comment type="caution">
    <text evidence="2">The sequence shown here is derived from an EMBL/GenBank/DDBJ whole genome shotgun (WGS) entry which is preliminary data.</text>
</comment>
<dbReference type="PANTHER" id="PTHR48475:SF1">
    <property type="entry name" value="RNASE H TYPE-1 DOMAIN-CONTAINING PROTEIN"/>
    <property type="match status" value="1"/>
</dbReference>
<organism evidence="2 3">
    <name type="scientific">Pisum sativum</name>
    <name type="common">Garden pea</name>
    <name type="synonym">Lathyrus oleraceus</name>
    <dbReference type="NCBI Taxonomy" id="3888"/>
    <lineage>
        <taxon>Eukaryota</taxon>
        <taxon>Viridiplantae</taxon>
        <taxon>Streptophyta</taxon>
        <taxon>Embryophyta</taxon>
        <taxon>Tracheophyta</taxon>
        <taxon>Spermatophyta</taxon>
        <taxon>Magnoliopsida</taxon>
        <taxon>eudicotyledons</taxon>
        <taxon>Gunneridae</taxon>
        <taxon>Pentapetalae</taxon>
        <taxon>rosids</taxon>
        <taxon>fabids</taxon>
        <taxon>Fabales</taxon>
        <taxon>Fabaceae</taxon>
        <taxon>Papilionoideae</taxon>
        <taxon>50 kb inversion clade</taxon>
        <taxon>NPAAA clade</taxon>
        <taxon>Hologalegina</taxon>
        <taxon>IRL clade</taxon>
        <taxon>Fabeae</taxon>
        <taxon>Lathyrus</taxon>
    </lineage>
</organism>
<reference evidence="2 3" key="1">
    <citation type="journal article" date="2022" name="Nat. Genet.">
        <title>Improved pea reference genome and pan-genome highlight genomic features and evolutionary characteristics.</title>
        <authorList>
            <person name="Yang T."/>
            <person name="Liu R."/>
            <person name="Luo Y."/>
            <person name="Hu S."/>
            <person name="Wang D."/>
            <person name="Wang C."/>
            <person name="Pandey M.K."/>
            <person name="Ge S."/>
            <person name="Xu Q."/>
            <person name="Li N."/>
            <person name="Li G."/>
            <person name="Huang Y."/>
            <person name="Saxena R.K."/>
            <person name="Ji Y."/>
            <person name="Li M."/>
            <person name="Yan X."/>
            <person name="He Y."/>
            <person name="Liu Y."/>
            <person name="Wang X."/>
            <person name="Xiang C."/>
            <person name="Varshney R.K."/>
            <person name="Ding H."/>
            <person name="Gao S."/>
            <person name="Zong X."/>
        </authorList>
    </citation>
    <scope>NUCLEOTIDE SEQUENCE [LARGE SCALE GENOMIC DNA]</scope>
    <source>
        <strain evidence="2 3">cv. Zhongwan 6</strain>
    </source>
</reference>
<evidence type="ECO:0000313" key="3">
    <source>
        <dbReference type="Proteomes" id="UP001058974"/>
    </source>
</evidence>
<feature type="domain" description="Reverse transcriptase/retrotransposon-derived protein RNase H-like" evidence="1">
    <location>
        <begin position="20"/>
        <end position="87"/>
    </location>
</feature>
<accession>A0A9D4YL77</accession>
<protein>
    <recommendedName>
        <fullName evidence="1">Reverse transcriptase/retrotransposon-derived protein RNase H-like domain-containing protein</fullName>
    </recommendedName>
</protein>
<proteinExistence type="predicted"/>
<dbReference type="InterPro" id="IPR043502">
    <property type="entry name" value="DNA/RNA_pol_sf"/>
</dbReference>
<dbReference type="SUPFAM" id="SSF56672">
    <property type="entry name" value="DNA/RNA polymerases"/>
    <property type="match status" value="1"/>
</dbReference>
<dbReference type="AlphaFoldDB" id="A0A9D4YL77"/>
<dbReference type="InterPro" id="IPR041577">
    <property type="entry name" value="RT_RNaseH_2"/>
</dbReference>
<dbReference type="Proteomes" id="UP001058974">
    <property type="component" value="Chromosome 1"/>
</dbReference>
<dbReference type="Pfam" id="PF17919">
    <property type="entry name" value="RT_RNaseH_2"/>
    <property type="match status" value="1"/>
</dbReference>
<dbReference type="EMBL" id="JAMSHJ010000001">
    <property type="protein sequence ID" value="KAI5440494.1"/>
    <property type="molecule type" value="Genomic_DNA"/>
</dbReference>
<evidence type="ECO:0000259" key="1">
    <source>
        <dbReference type="Pfam" id="PF17919"/>
    </source>
</evidence>
<dbReference type="Gene3D" id="3.30.70.270">
    <property type="match status" value="1"/>
</dbReference>
<sequence>MTATCVPIFKLLRKDQSCDWTEDCQKAFGSIKEYLLEPPILSPPVEGRSLIMYLTVLEDSMGCVLGQQDETGKKEFAIYYLSMNFTDCSILVDHLAHQPIEDYQSVQYDFPDEEILYLKMKDCDEPLLEEGPESSSRWGMVFDGAVNQHGNGIGEMIITS</sequence>
<dbReference type="InterPro" id="IPR043128">
    <property type="entry name" value="Rev_trsase/Diguanyl_cyclase"/>
</dbReference>